<dbReference type="InterPro" id="IPR000160">
    <property type="entry name" value="GGDEF_dom"/>
</dbReference>
<dbReference type="InterPro" id="IPR043128">
    <property type="entry name" value="Rev_trsase/Diguanyl_cyclase"/>
</dbReference>
<dbReference type="GO" id="GO:0005886">
    <property type="term" value="C:plasma membrane"/>
    <property type="evidence" value="ECO:0007669"/>
    <property type="project" value="TreeGrafter"/>
</dbReference>
<feature type="coiled-coil region" evidence="3">
    <location>
        <begin position="146"/>
        <end position="173"/>
    </location>
</feature>
<dbReference type="GO" id="GO:0043709">
    <property type="term" value="P:cell adhesion involved in single-species biofilm formation"/>
    <property type="evidence" value="ECO:0007669"/>
    <property type="project" value="TreeGrafter"/>
</dbReference>
<dbReference type="Proteomes" id="UP000290244">
    <property type="component" value="Chromosome"/>
</dbReference>
<dbReference type="AlphaFoldDB" id="A0A4P6P8N8"/>
<keyword evidence="6" id="KW-1185">Reference proteome</keyword>
<dbReference type="InterPro" id="IPR029787">
    <property type="entry name" value="Nucleotide_cyclase"/>
</dbReference>
<dbReference type="NCBIfam" id="TIGR00254">
    <property type="entry name" value="GGDEF"/>
    <property type="match status" value="1"/>
</dbReference>
<evidence type="ECO:0000313" key="6">
    <source>
        <dbReference type="Proteomes" id="UP000290244"/>
    </source>
</evidence>
<dbReference type="SUPFAM" id="SSF55073">
    <property type="entry name" value="Nucleotide cyclase"/>
    <property type="match status" value="1"/>
</dbReference>
<dbReference type="PROSITE" id="PS50887">
    <property type="entry name" value="GGDEF"/>
    <property type="match status" value="1"/>
</dbReference>
<name>A0A4P6P8N8_9GAMM</name>
<sequence length="322" mass="36498">MKYHDSINEAEQLMALCVEQLKQWCLPISPINYAVCYEYQQRCNNSLVQQVEQQITNKGKLDGFFMESVFKEHVLAQSQFRDEIIFDLNNLLSIARHSNAQSSSSAQHLITELDDNIPQLRSVDKNQVNEAIEAIQLASQAFKQQQAHIAQQLKQVEQENKALADELAKARQEIYLDPVTGLFNEKSVAQHIKQWRANNENCQVFAIVIKVNKFNDFVDNFGALLSDVIIAKIAHKVASYVDNSGLPIRASYDEFVLLLPDIDLAVAKEIGKKVVQGVDKLRFVSSKSETKLPKVTINFTASELTNGEHINQLLQRTRQLLS</sequence>
<dbReference type="InterPro" id="IPR050469">
    <property type="entry name" value="Diguanylate_Cyclase"/>
</dbReference>
<evidence type="ECO:0000313" key="5">
    <source>
        <dbReference type="EMBL" id="QBG36659.1"/>
    </source>
</evidence>
<dbReference type="GO" id="GO:0052621">
    <property type="term" value="F:diguanylate cyclase activity"/>
    <property type="evidence" value="ECO:0007669"/>
    <property type="project" value="UniProtKB-EC"/>
</dbReference>
<feature type="domain" description="GGDEF" evidence="4">
    <location>
        <begin position="202"/>
        <end position="322"/>
    </location>
</feature>
<dbReference type="Pfam" id="PF00990">
    <property type="entry name" value="GGDEF"/>
    <property type="match status" value="1"/>
</dbReference>
<proteinExistence type="predicted"/>
<protein>
    <recommendedName>
        <fullName evidence="1">diguanylate cyclase</fullName>
        <ecNumber evidence="1">2.7.7.65</ecNumber>
    </recommendedName>
</protein>
<dbReference type="KEGG" id="lsd:EMK97_13480"/>
<dbReference type="EC" id="2.7.7.65" evidence="1"/>
<comment type="catalytic activity">
    <reaction evidence="2">
        <text>2 GTP = 3',3'-c-di-GMP + 2 diphosphate</text>
        <dbReference type="Rhea" id="RHEA:24898"/>
        <dbReference type="ChEBI" id="CHEBI:33019"/>
        <dbReference type="ChEBI" id="CHEBI:37565"/>
        <dbReference type="ChEBI" id="CHEBI:58805"/>
        <dbReference type="EC" id="2.7.7.65"/>
    </reaction>
</comment>
<organism evidence="5 6">
    <name type="scientific">Litorilituus sediminis</name>
    <dbReference type="NCBI Taxonomy" id="718192"/>
    <lineage>
        <taxon>Bacteria</taxon>
        <taxon>Pseudomonadati</taxon>
        <taxon>Pseudomonadota</taxon>
        <taxon>Gammaproteobacteria</taxon>
        <taxon>Alteromonadales</taxon>
        <taxon>Colwelliaceae</taxon>
        <taxon>Litorilituus</taxon>
    </lineage>
</organism>
<keyword evidence="3" id="KW-0175">Coiled coil</keyword>
<evidence type="ECO:0000256" key="2">
    <source>
        <dbReference type="ARBA" id="ARBA00034247"/>
    </source>
</evidence>
<dbReference type="RefSeq" id="WP_130603022.1">
    <property type="nucleotide sequence ID" value="NZ_CP034759.1"/>
</dbReference>
<dbReference type="EMBL" id="CP034759">
    <property type="protein sequence ID" value="QBG36659.1"/>
    <property type="molecule type" value="Genomic_DNA"/>
</dbReference>
<dbReference type="PANTHER" id="PTHR45138:SF9">
    <property type="entry name" value="DIGUANYLATE CYCLASE DGCM-RELATED"/>
    <property type="match status" value="1"/>
</dbReference>
<dbReference type="PANTHER" id="PTHR45138">
    <property type="entry name" value="REGULATORY COMPONENTS OF SENSORY TRANSDUCTION SYSTEM"/>
    <property type="match status" value="1"/>
</dbReference>
<dbReference type="SMART" id="SM00267">
    <property type="entry name" value="GGDEF"/>
    <property type="match status" value="1"/>
</dbReference>
<accession>A0A4P6P8N8</accession>
<gene>
    <name evidence="5" type="ORF">EMK97_13480</name>
</gene>
<dbReference type="GO" id="GO:1902201">
    <property type="term" value="P:negative regulation of bacterial-type flagellum-dependent cell motility"/>
    <property type="evidence" value="ECO:0007669"/>
    <property type="project" value="TreeGrafter"/>
</dbReference>
<dbReference type="OrthoDB" id="9812260at2"/>
<reference evidence="5 6" key="1">
    <citation type="submission" date="2018-12" db="EMBL/GenBank/DDBJ databases">
        <title>Complete genome of Litorilituus sediminis.</title>
        <authorList>
            <person name="Liu A."/>
            <person name="Rong J."/>
        </authorList>
    </citation>
    <scope>NUCLEOTIDE SEQUENCE [LARGE SCALE GENOMIC DNA]</scope>
    <source>
        <strain evidence="5 6">JCM 17549</strain>
    </source>
</reference>
<evidence type="ECO:0000256" key="1">
    <source>
        <dbReference type="ARBA" id="ARBA00012528"/>
    </source>
</evidence>
<dbReference type="Gene3D" id="3.30.70.270">
    <property type="match status" value="1"/>
</dbReference>
<evidence type="ECO:0000259" key="4">
    <source>
        <dbReference type="PROSITE" id="PS50887"/>
    </source>
</evidence>
<evidence type="ECO:0000256" key="3">
    <source>
        <dbReference type="SAM" id="Coils"/>
    </source>
</evidence>